<dbReference type="Proteomes" id="UP000093366">
    <property type="component" value="Unassembled WGS sequence"/>
</dbReference>
<keyword evidence="1" id="KW-0812">Transmembrane</keyword>
<keyword evidence="1" id="KW-1133">Transmembrane helix</keyword>
<accession>A0A1C0TK73</accession>
<keyword evidence="1" id="KW-0472">Membrane</keyword>
<evidence type="ECO:0000256" key="1">
    <source>
        <dbReference type="SAM" id="Phobius"/>
    </source>
</evidence>
<evidence type="ECO:0000313" key="2">
    <source>
        <dbReference type="EMBL" id="OCQ18816.1"/>
    </source>
</evidence>
<name>A0A1C0TK73_9GAMM</name>
<feature type="transmembrane region" description="Helical" evidence="1">
    <location>
        <begin position="97"/>
        <end position="119"/>
    </location>
</feature>
<evidence type="ECO:0008006" key="4">
    <source>
        <dbReference type="Google" id="ProtNLM"/>
    </source>
</evidence>
<dbReference type="RefSeq" id="WP_065792696.1">
    <property type="nucleotide sequence ID" value="NZ_JAGJED010000018.1"/>
</dbReference>
<proteinExistence type="predicted"/>
<sequence length="400" mass="46691">MSNVEVEKLHQLKGEKKVRVAYQKKDFLDYSIMSLICAVLCGYVYGWSSIVALIGYGLCVFMVVSFALRLGVKVVVPLIIRKPSELFYMFANRIKGINAMVYCGFGLLVLENVVIALTPDWPHMTETSRKVAIYLFYIHFSVITVFRTVIFVDHIRKRDKVQNFLMETAWKRRVSTKFKLNLELVHGYFTGVFTHIVTLAPWYFIITHFNFSILFLPLVCYLNLKIAKRVNEYSSYEFYREHWLCHNREFDFVYLHGPHHDAIPSGMIAVGGNGHLEGILRLTIGYPDVYYNPLIVFYQKSLAIIFDIKSHQYIPGVFPVLGKEANHVLQHSIHHMGKLEPYSLAVKIDQPDVSERVKRMAKNSPYSLRNSIFLDEKLNNYKWENSNYRRYISLYDKYSD</sequence>
<feature type="transmembrane region" description="Helical" evidence="1">
    <location>
        <begin position="131"/>
        <end position="152"/>
    </location>
</feature>
<protein>
    <recommendedName>
        <fullName evidence="4">Fatty acid hydroxylase domain-containing protein</fullName>
    </recommendedName>
</protein>
<gene>
    <name evidence="2" type="ORF">A7985_22635</name>
</gene>
<dbReference type="EMBL" id="MAUJ01000012">
    <property type="protein sequence ID" value="OCQ18816.1"/>
    <property type="molecule type" value="Genomic_DNA"/>
</dbReference>
<feature type="transmembrane region" description="Helical" evidence="1">
    <location>
        <begin position="180"/>
        <end position="197"/>
    </location>
</feature>
<feature type="transmembrane region" description="Helical" evidence="1">
    <location>
        <begin position="27"/>
        <end position="47"/>
    </location>
</feature>
<comment type="caution">
    <text evidence="2">The sequence shown here is derived from an EMBL/GenBank/DDBJ whole genome shotgun (WGS) entry which is preliminary data.</text>
</comment>
<evidence type="ECO:0000313" key="3">
    <source>
        <dbReference type="Proteomes" id="UP000093366"/>
    </source>
</evidence>
<dbReference type="OrthoDB" id="6398173at2"/>
<feature type="transmembrane region" description="Helical" evidence="1">
    <location>
        <begin position="53"/>
        <end position="76"/>
    </location>
</feature>
<organism evidence="2 3">
    <name type="scientific">Pseudoalteromonas luteoviolacea</name>
    <dbReference type="NCBI Taxonomy" id="43657"/>
    <lineage>
        <taxon>Bacteria</taxon>
        <taxon>Pseudomonadati</taxon>
        <taxon>Pseudomonadota</taxon>
        <taxon>Gammaproteobacteria</taxon>
        <taxon>Alteromonadales</taxon>
        <taxon>Pseudoalteromonadaceae</taxon>
        <taxon>Pseudoalteromonas</taxon>
    </lineage>
</organism>
<reference evidence="3" key="1">
    <citation type="submission" date="2016-07" db="EMBL/GenBank/DDBJ databases">
        <authorList>
            <person name="Florea S."/>
            <person name="Webb J.S."/>
            <person name="Jaromczyk J."/>
            <person name="Schardl C.L."/>
        </authorList>
    </citation>
    <scope>NUCLEOTIDE SEQUENCE [LARGE SCALE GENOMIC DNA]</scope>
    <source>
        <strain evidence="3">IPB1</strain>
    </source>
</reference>
<dbReference type="AlphaFoldDB" id="A0A1C0TK73"/>